<dbReference type="PANTHER" id="PTHR30146:SF109">
    <property type="entry name" value="HTH-TYPE TRANSCRIPTIONAL REGULATOR GALS"/>
    <property type="match status" value="1"/>
</dbReference>
<keyword evidence="3" id="KW-0804">Transcription</keyword>
<keyword evidence="2" id="KW-0238">DNA-binding</keyword>
<dbReference type="Pfam" id="PF13377">
    <property type="entry name" value="Peripla_BP_3"/>
    <property type="match status" value="1"/>
</dbReference>
<dbReference type="InterPro" id="IPR046335">
    <property type="entry name" value="LacI/GalR-like_sensor"/>
</dbReference>
<dbReference type="Pfam" id="PF00356">
    <property type="entry name" value="LacI"/>
    <property type="match status" value="1"/>
</dbReference>
<evidence type="ECO:0000259" key="4">
    <source>
        <dbReference type="PROSITE" id="PS50932"/>
    </source>
</evidence>
<dbReference type="InterPro" id="IPR000843">
    <property type="entry name" value="HTH_LacI"/>
</dbReference>
<dbReference type="InterPro" id="IPR028082">
    <property type="entry name" value="Peripla_BP_I"/>
</dbReference>
<dbReference type="SMART" id="SM00354">
    <property type="entry name" value="HTH_LACI"/>
    <property type="match status" value="1"/>
</dbReference>
<keyword evidence="1" id="KW-0805">Transcription regulation</keyword>
<comment type="caution">
    <text evidence="5">The sequence shown here is derived from an EMBL/GenBank/DDBJ whole genome shotgun (WGS) entry which is preliminary data.</text>
</comment>
<dbReference type="Gene3D" id="1.10.260.40">
    <property type="entry name" value="lambda repressor-like DNA-binding domains"/>
    <property type="match status" value="1"/>
</dbReference>
<dbReference type="Gene3D" id="3.40.50.2300">
    <property type="match status" value="2"/>
</dbReference>
<dbReference type="Proteomes" id="UP000588068">
    <property type="component" value="Unassembled WGS sequence"/>
</dbReference>
<accession>A0A841HU43</accession>
<proteinExistence type="predicted"/>
<evidence type="ECO:0000313" key="6">
    <source>
        <dbReference type="Proteomes" id="UP000588068"/>
    </source>
</evidence>
<dbReference type="GO" id="GO:0003700">
    <property type="term" value="F:DNA-binding transcription factor activity"/>
    <property type="evidence" value="ECO:0007669"/>
    <property type="project" value="TreeGrafter"/>
</dbReference>
<protein>
    <submittedName>
        <fullName evidence="5">LacI family transcriptional regulator</fullName>
    </submittedName>
</protein>
<dbReference type="GO" id="GO:0000976">
    <property type="term" value="F:transcription cis-regulatory region binding"/>
    <property type="evidence" value="ECO:0007669"/>
    <property type="project" value="TreeGrafter"/>
</dbReference>
<dbReference type="EMBL" id="JACHHZ010000006">
    <property type="protein sequence ID" value="MBB6095799.1"/>
    <property type="molecule type" value="Genomic_DNA"/>
</dbReference>
<dbReference type="SUPFAM" id="SSF47413">
    <property type="entry name" value="lambda repressor-like DNA-binding domains"/>
    <property type="match status" value="1"/>
</dbReference>
<dbReference type="SUPFAM" id="SSF53822">
    <property type="entry name" value="Periplasmic binding protein-like I"/>
    <property type="match status" value="1"/>
</dbReference>
<gene>
    <name evidence="5" type="ORF">HNQ60_004690</name>
</gene>
<dbReference type="PANTHER" id="PTHR30146">
    <property type="entry name" value="LACI-RELATED TRANSCRIPTIONAL REPRESSOR"/>
    <property type="match status" value="1"/>
</dbReference>
<feature type="domain" description="HTH lacI-type" evidence="4">
    <location>
        <begin position="2"/>
        <end position="56"/>
    </location>
</feature>
<evidence type="ECO:0000256" key="3">
    <source>
        <dbReference type="ARBA" id="ARBA00023163"/>
    </source>
</evidence>
<dbReference type="CDD" id="cd06270">
    <property type="entry name" value="PBP1_GalS-like"/>
    <property type="match status" value="1"/>
</dbReference>
<reference evidence="5 6" key="1">
    <citation type="submission" date="2020-08" db="EMBL/GenBank/DDBJ databases">
        <title>Genomic Encyclopedia of Type Strains, Phase IV (KMG-IV): sequencing the most valuable type-strain genomes for metagenomic binning, comparative biology and taxonomic classification.</title>
        <authorList>
            <person name="Goeker M."/>
        </authorList>
    </citation>
    <scope>NUCLEOTIDE SEQUENCE [LARGE SCALE GENOMIC DNA]</scope>
    <source>
        <strain evidence="5 6">DSM 26723</strain>
    </source>
</reference>
<dbReference type="RefSeq" id="WP_184335190.1">
    <property type="nucleotide sequence ID" value="NZ_JACHHZ010000006.1"/>
</dbReference>
<dbReference type="CDD" id="cd01392">
    <property type="entry name" value="HTH_LacI"/>
    <property type="match status" value="1"/>
</dbReference>
<organism evidence="5 6">
    <name type="scientific">Povalibacter uvarum</name>
    <dbReference type="NCBI Taxonomy" id="732238"/>
    <lineage>
        <taxon>Bacteria</taxon>
        <taxon>Pseudomonadati</taxon>
        <taxon>Pseudomonadota</taxon>
        <taxon>Gammaproteobacteria</taxon>
        <taxon>Steroidobacterales</taxon>
        <taxon>Steroidobacteraceae</taxon>
        <taxon>Povalibacter</taxon>
    </lineage>
</organism>
<sequence>MANIYEVAELAGVSLATVSRVINPGAKVSDKTRQKVLAAMKQLGYRPNSIAQSLATRSSNTVGVLVSELHGPFFGAMLSAIEETLRANGKFVLVAASHSKEELEAEAIKFLVGRNCDALIAHIEALPDKFIVEHNKKSAPLVVLNRKVRGLADRCFSLNNELGGYLAAQSLLQLGHRNIAYISGPLDFVDAQQRLLGHKRALTEAGVTFDDRLLHEGDYHETGGSDALNDLFNQGVKFSAVICANDDMAAGAMAAAHDRGLRLPEELSIVGFDDSPIARYVYPKLSTVHYPIADMSHMAARWVLRNVYQQSSLEVQQAFEPRYIARDSVSRPA</sequence>
<name>A0A841HU43_9GAMM</name>
<keyword evidence="6" id="KW-1185">Reference proteome</keyword>
<dbReference type="PROSITE" id="PS00356">
    <property type="entry name" value="HTH_LACI_1"/>
    <property type="match status" value="1"/>
</dbReference>
<dbReference type="PROSITE" id="PS50932">
    <property type="entry name" value="HTH_LACI_2"/>
    <property type="match status" value="1"/>
</dbReference>
<dbReference type="PRINTS" id="PR00036">
    <property type="entry name" value="HTHLACI"/>
</dbReference>
<evidence type="ECO:0000256" key="1">
    <source>
        <dbReference type="ARBA" id="ARBA00023015"/>
    </source>
</evidence>
<dbReference type="InterPro" id="IPR010982">
    <property type="entry name" value="Lambda_DNA-bd_dom_sf"/>
</dbReference>
<evidence type="ECO:0000313" key="5">
    <source>
        <dbReference type="EMBL" id="MBB6095799.1"/>
    </source>
</evidence>
<evidence type="ECO:0000256" key="2">
    <source>
        <dbReference type="ARBA" id="ARBA00023125"/>
    </source>
</evidence>
<dbReference type="AlphaFoldDB" id="A0A841HU43"/>